<dbReference type="Gene3D" id="1.10.287.130">
    <property type="match status" value="1"/>
</dbReference>
<evidence type="ECO:0000256" key="9">
    <source>
        <dbReference type="SAM" id="Phobius"/>
    </source>
</evidence>
<dbReference type="Pfam" id="PF02518">
    <property type="entry name" value="HATPase_c"/>
    <property type="match status" value="1"/>
</dbReference>
<keyword evidence="4" id="KW-0808">Transferase</keyword>
<sequence>MKLYNRVLVCLFFLLFLINSFSAFAQGRKKVLVLHSYHQGLRWTDNVNKGIKEVMDSIGNKYELDYEYLDTKRNPSQAYLDKLIELYDLKLEKENYDAIIVSDNNALSFVKEHGAKFFSKTPIIFCGINHFKQDMIDGLSNITGITEDVDWNGLIDLILKTRPKTKHLVVINDNKTTTAKLNKMLMVDLQQKYKARIRFTYFDDQSVEELRQNISKIKGDTAILLLTFNKDRFGKFVSFQDNLDLLVPQSRVPVYTAWSFLISDGVLGGKAVSGKLHGRMAAQMADKVISGTPADSIPIYKKPLDQYVVNYHELQRFHIDRDVLPKETKLINAPLSFYSENKDWIHILIGITVLAGGIITVLSRAIIQRIRAEKALRGEQKRLEVSIKHERLLGIVGRSLNASADFKNVLDDVLKLMTEELNVARISLYSIRDSKDSAIKINSRVSTKGKNIKDVDHFYFSEIKEMIDRVRKNRSIVSHDLSNLNKKEQYFYRNRNIQAVVLLPVFVEKEVLGLMGFSQNQKHHWSRDEISIFFSTVNMIANAWERNSLMNARIEAEQKNIEAFRLLEESSRLASIGVMAAGITHEINQPLNAIKITADSVLFWQKRNPGHLPEMFTRKIKTISEGTSRIDAIIKHMRTFWEKPQDIADDVIDMVDGVNRSLSLVKRQVNDHSIDLVAELSNNPIMVYANDVQFEQIVVNMVVNAIHSLDKVQREHKKIKIEVSADQEFGILKIHDNGTGIDSSIQEKIYDPLFTTKSAEMGSGLGMAIVKSFMDRFQGTISNCNNDDNGASFILKFRLKAY</sequence>
<gene>
    <name evidence="12" type="ORF">DLK05_02320</name>
</gene>
<evidence type="ECO:0000259" key="11">
    <source>
        <dbReference type="PROSITE" id="PS50109"/>
    </source>
</evidence>
<dbReference type="Proteomes" id="UP000282985">
    <property type="component" value="Unassembled WGS sequence"/>
</dbReference>
<dbReference type="SMART" id="SM00388">
    <property type="entry name" value="HisKA"/>
    <property type="match status" value="1"/>
</dbReference>
<evidence type="ECO:0000256" key="6">
    <source>
        <dbReference type="ARBA" id="ARBA00022777"/>
    </source>
</evidence>
<dbReference type="InterPro" id="IPR003661">
    <property type="entry name" value="HisK_dim/P_dom"/>
</dbReference>
<dbReference type="InterPro" id="IPR003018">
    <property type="entry name" value="GAF"/>
</dbReference>
<organism evidence="12 13">
    <name type="scientific">Ancylomarina longa</name>
    <dbReference type="NCBI Taxonomy" id="2487017"/>
    <lineage>
        <taxon>Bacteria</taxon>
        <taxon>Pseudomonadati</taxon>
        <taxon>Bacteroidota</taxon>
        <taxon>Bacteroidia</taxon>
        <taxon>Marinilabiliales</taxon>
        <taxon>Marinifilaceae</taxon>
        <taxon>Ancylomarina</taxon>
    </lineage>
</organism>
<dbReference type="GO" id="GO:0005524">
    <property type="term" value="F:ATP binding"/>
    <property type="evidence" value="ECO:0007669"/>
    <property type="project" value="UniProtKB-KW"/>
</dbReference>
<evidence type="ECO:0000256" key="1">
    <source>
        <dbReference type="ARBA" id="ARBA00000085"/>
    </source>
</evidence>
<dbReference type="OrthoDB" id="1931120at2"/>
<dbReference type="InterPro" id="IPR029016">
    <property type="entry name" value="GAF-like_dom_sf"/>
</dbReference>
<comment type="catalytic activity">
    <reaction evidence="1">
        <text>ATP + protein L-histidine = ADP + protein N-phospho-L-histidine.</text>
        <dbReference type="EC" id="2.7.13.3"/>
    </reaction>
</comment>
<feature type="signal peptide" evidence="10">
    <location>
        <begin position="1"/>
        <end position="25"/>
    </location>
</feature>
<dbReference type="SUPFAM" id="SSF55781">
    <property type="entry name" value="GAF domain-like"/>
    <property type="match status" value="1"/>
</dbReference>
<evidence type="ECO:0000256" key="4">
    <source>
        <dbReference type="ARBA" id="ARBA00022679"/>
    </source>
</evidence>
<dbReference type="Gene3D" id="3.30.565.10">
    <property type="entry name" value="Histidine kinase-like ATPase, C-terminal domain"/>
    <property type="match status" value="1"/>
</dbReference>
<dbReference type="InterPro" id="IPR005467">
    <property type="entry name" value="His_kinase_dom"/>
</dbReference>
<dbReference type="AlphaFoldDB" id="A0A434AYA6"/>
<dbReference type="RefSeq" id="WP_127342367.1">
    <property type="nucleotide sequence ID" value="NZ_RJJX01000002.1"/>
</dbReference>
<dbReference type="Gene3D" id="3.30.450.40">
    <property type="match status" value="1"/>
</dbReference>
<dbReference type="SUPFAM" id="SSF55874">
    <property type="entry name" value="ATPase domain of HSP90 chaperone/DNA topoisomerase II/histidine kinase"/>
    <property type="match status" value="1"/>
</dbReference>
<evidence type="ECO:0000313" key="13">
    <source>
        <dbReference type="Proteomes" id="UP000282985"/>
    </source>
</evidence>
<evidence type="ECO:0000313" key="12">
    <source>
        <dbReference type="EMBL" id="RUT79546.1"/>
    </source>
</evidence>
<reference evidence="12 13" key="1">
    <citation type="submission" date="2018-11" db="EMBL/GenBank/DDBJ databases">
        <title>Parancylomarina longa gen. nov., sp. nov., isolated from sediments of southern Okinawa.</title>
        <authorList>
            <person name="Fu T."/>
        </authorList>
    </citation>
    <scope>NUCLEOTIDE SEQUENCE [LARGE SCALE GENOMIC DNA]</scope>
    <source>
        <strain evidence="12 13">T3-2 S1-C</strain>
    </source>
</reference>
<evidence type="ECO:0000256" key="5">
    <source>
        <dbReference type="ARBA" id="ARBA00022741"/>
    </source>
</evidence>
<dbReference type="PRINTS" id="PR00344">
    <property type="entry name" value="BCTRLSENSOR"/>
</dbReference>
<evidence type="ECO:0000256" key="3">
    <source>
        <dbReference type="ARBA" id="ARBA00022553"/>
    </source>
</evidence>
<feature type="transmembrane region" description="Helical" evidence="9">
    <location>
        <begin position="344"/>
        <end position="367"/>
    </location>
</feature>
<evidence type="ECO:0000256" key="7">
    <source>
        <dbReference type="ARBA" id="ARBA00022840"/>
    </source>
</evidence>
<dbReference type="EMBL" id="RJJX01000002">
    <property type="protein sequence ID" value="RUT79546.1"/>
    <property type="molecule type" value="Genomic_DNA"/>
</dbReference>
<dbReference type="PANTHER" id="PTHR43065">
    <property type="entry name" value="SENSOR HISTIDINE KINASE"/>
    <property type="match status" value="1"/>
</dbReference>
<dbReference type="Pfam" id="PF04392">
    <property type="entry name" value="ABC_sub_bind"/>
    <property type="match status" value="1"/>
</dbReference>
<dbReference type="CDD" id="cd00082">
    <property type="entry name" value="HisKA"/>
    <property type="match status" value="1"/>
</dbReference>
<dbReference type="Gene3D" id="3.40.50.2300">
    <property type="match status" value="2"/>
</dbReference>
<dbReference type="PROSITE" id="PS50109">
    <property type="entry name" value="HIS_KIN"/>
    <property type="match status" value="1"/>
</dbReference>
<evidence type="ECO:0000256" key="10">
    <source>
        <dbReference type="SAM" id="SignalP"/>
    </source>
</evidence>
<dbReference type="EC" id="2.7.13.3" evidence="2"/>
<keyword evidence="5" id="KW-0547">Nucleotide-binding</keyword>
<keyword evidence="9" id="KW-1133">Transmembrane helix</keyword>
<dbReference type="SUPFAM" id="SSF47384">
    <property type="entry name" value="Homodimeric domain of signal transducing histidine kinase"/>
    <property type="match status" value="1"/>
</dbReference>
<keyword evidence="8" id="KW-0902">Two-component regulatory system</keyword>
<keyword evidence="9" id="KW-0812">Transmembrane</keyword>
<dbReference type="InterPro" id="IPR036097">
    <property type="entry name" value="HisK_dim/P_sf"/>
</dbReference>
<dbReference type="InterPro" id="IPR004358">
    <property type="entry name" value="Sig_transdc_His_kin-like_C"/>
</dbReference>
<feature type="domain" description="Histidine kinase" evidence="11">
    <location>
        <begin position="582"/>
        <end position="801"/>
    </location>
</feature>
<comment type="caution">
    <text evidence="12">The sequence shown here is derived from an EMBL/GenBank/DDBJ whole genome shotgun (WGS) entry which is preliminary data.</text>
</comment>
<keyword evidence="7" id="KW-0067">ATP-binding</keyword>
<dbReference type="Pfam" id="PF00512">
    <property type="entry name" value="HisKA"/>
    <property type="match status" value="1"/>
</dbReference>
<name>A0A434AYA6_9BACT</name>
<keyword evidence="3" id="KW-0597">Phosphoprotein</keyword>
<dbReference type="InterPro" id="IPR007487">
    <property type="entry name" value="ABC_transpt-TYRBP-like"/>
</dbReference>
<proteinExistence type="predicted"/>
<dbReference type="PANTHER" id="PTHR43065:SF10">
    <property type="entry name" value="PEROXIDE STRESS-ACTIVATED HISTIDINE KINASE MAK3"/>
    <property type="match status" value="1"/>
</dbReference>
<dbReference type="GO" id="GO:0000155">
    <property type="term" value="F:phosphorelay sensor kinase activity"/>
    <property type="evidence" value="ECO:0007669"/>
    <property type="project" value="InterPro"/>
</dbReference>
<keyword evidence="10" id="KW-0732">Signal</keyword>
<evidence type="ECO:0000256" key="2">
    <source>
        <dbReference type="ARBA" id="ARBA00012438"/>
    </source>
</evidence>
<evidence type="ECO:0000256" key="8">
    <source>
        <dbReference type="ARBA" id="ARBA00023012"/>
    </source>
</evidence>
<dbReference type="InterPro" id="IPR003594">
    <property type="entry name" value="HATPase_dom"/>
</dbReference>
<accession>A0A434AYA6</accession>
<dbReference type="SMART" id="SM00387">
    <property type="entry name" value="HATPase_c"/>
    <property type="match status" value="1"/>
</dbReference>
<keyword evidence="9" id="KW-0472">Membrane</keyword>
<dbReference type="Pfam" id="PF01590">
    <property type="entry name" value="GAF"/>
    <property type="match status" value="1"/>
</dbReference>
<protein>
    <recommendedName>
        <fullName evidence="2">histidine kinase</fullName>
        <ecNumber evidence="2">2.7.13.3</ecNumber>
    </recommendedName>
</protein>
<keyword evidence="13" id="KW-1185">Reference proteome</keyword>
<feature type="chain" id="PRO_5019441195" description="histidine kinase" evidence="10">
    <location>
        <begin position="26"/>
        <end position="802"/>
    </location>
</feature>
<dbReference type="InterPro" id="IPR036890">
    <property type="entry name" value="HATPase_C_sf"/>
</dbReference>
<keyword evidence="6" id="KW-0418">Kinase</keyword>